<reference evidence="3" key="1">
    <citation type="submission" date="2015-07" db="EMBL/GenBank/DDBJ databases">
        <authorList>
            <person name="Rodrigo-Torres Lidia"/>
            <person name="Arahal R.David."/>
        </authorList>
    </citation>
    <scope>NUCLEOTIDE SEQUENCE [LARGE SCALE GENOMIC DNA]</scope>
    <source>
        <strain evidence="3">CECT 5096</strain>
    </source>
</reference>
<evidence type="ECO:0000313" key="2">
    <source>
        <dbReference type="EMBL" id="CTQ71835.1"/>
    </source>
</evidence>
<protein>
    <submittedName>
        <fullName evidence="2">Uncharacterized protein</fullName>
    </submittedName>
</protein>
<sequence length="342" mass="39669">MAGTRTVRNRISRSKRRKNRTSAARPSTGNPYKNLIITSVITILIGAVFGDLIVKKNIQTYNAQHTAFISSPKDGDEAFAAARAVYDTRLRERRRQTQRIIKYIADDSVSAFNDFYAVYNTALTDWNNHHDAMAREILETTKCEVRFPRDASDARKQAIDPHFNLFVSLDGFSPYLEAQPGKAEKARERFLKESRFCPTYFLTKSSGHSVHSVFASMHKRIYNYREHDYTECRLRHRRNIQAYYQSCLGAESPSLQTECMRRFDQKIAAGSFCDKGEFKIGDFTIKDVEFNELDFYWGLGDRFFKTFRREFILDYCQGQIGFWGNALGWNCNVVVDDYLNKN</sequence>
<evidence type="ECO:0000256" key="1">
    <source>
        <dbReference type="SAM" id="MobiDB-lite"/>
    </source>
</evidence>
<dbReference type="RefSeq" id="WP_055114043.1">
    <property type="nucleotide sequence ID" value="NZ_CXWA01000001.1"/>
</dbReference>
<dbReference type="OrthoDB" id="7889019at2"/>
<feature type="compositionally biased region" description="Basic residues" evidence="1">
    <location>
        <begin position="7"/>
        <end position="20"/>
    </location>
</feature>
<dbReference type="AlphaFoldDB" id="A0A0M6Z3P8"/>
<keyword evidence="3" id="KW-1185">Reference proteome</keyword>
<evidence type="ECO:0000313" key="3">
    <source>
        <dbReference type="Proteomes" id="UP000049983"/>
    </source>
</evidence>
<feature type="region of interest" description="Disordered" evidence="1">
    <location>
        <begin position="1"/>
        <end position="28"/>
    </location>
</feature>
<name>A0A0M6Z3P8_9HYPH</name>
<accession>A0A0M6Z3P8</accession>
<gene>
    <name evidence="2" type="ORF">LA5096_03072</name>
</gene>
<proteinExistence type="predicted"/>
<dbReference type="EMBL" id="CXWC01000010">
    <property type="protein sequence ID" value="CTQ71835.1"/>
    <property type="molecule type" value="Genomic_DNA"/>
</dbReference>
<organism evidence="2 3">
    <name type="scientific">Roseibium album</name>
    <dbReference type="NCBI Taxonomy" id="311410"/>
    <lineage>
        <taxon>Bacteria</taxon>
        <taxon>Pseudomonadati</taxon>
        <taxon>Pseudomonadota</taxon>
        <taxon>Alphaproteobacteria</taxon>
        <taxon>Hyphomicrobiales</taxon>
        <taxon>Stappiaceae</taxon>
        <taxon>Roseibium</taxon>
    </lineage>
</organism>
<dbReference type="GeneID" id="97670437"/>
<dbReference type="Proteomes" id="UP000049983">
    <property type="component" value="Unassembled WGS sequence"/>
</dbReference>